<gene>
    <name evidence="3" type="primary">cph2</name>
    <name evidence="3" type="ORF">PEV8663_02027</name>
</gene>
<dbReference type="InterPro" id="IPR043128">
    <property type="entry name" value="Rev_trsase/Diguanyl_cyclase"/>
</dbReference>
<dbReference type="PANTHER" id="PTHR44757:SF2">
    <property type="entry name" value="BIOFILM ARCHITECTURE MAINTENANCE PROTEIN MBAA"/>
    <property type="match status" value="1"/>
</dbReference>
<dbReference type="OrthoDB" id="9814202at2"/>
<dbReference type="Pfam" id="PF00563">
    <property type="entry name" value="EAL"/>
    <property type="match status" value="1"/>
</dbReference>
<dbReference type="Proteomes" id="UP000220836">
    <property type="component" value="Unassembled WGS sequence"/>
</dbReference>
<dbReference type="InterPro" id="IPR000160">
    <property type="entry name" value="GGDEF_dom"/>
</dbReference>
<dbReference type="PANTHER" id="PTHR44757">
    <property type="entry name" value="DIGUANYLATE CYCLASE DGCP"/>
    <property type="match status" value="1"/>
</dbReference>
<dbReference type="SUPFAM" id="SSF55073">
    <property type="entry name" value="Nucleotide cyclase"/>
    <property type="match status" value="1"/>
</dbReference>
<proteinExistence type="predicted"/>
<dbReference type="Gene3D" id="3.20.20.450">
    <property type="entry name" value="EAL domain"/>
    <property type="match status" value="1"/>
</dbReference>
<dbReference type="InterPro" id="IPR000014">
    <property type="entry name" value="PAS"/>
</dbReference>
<dbReference type="SUPFAM" id="SSF55785">
    <property type="entry name" value="PYP-like sensor domain (PAS domain)"/>
    <property type="match status" value="1"/>
</dbReference>
<dbReference type="InterPro" id="IPR035919">
    <property type="entry name" value="EAL_sf"/>
</dbReference>
<dbReference type="Gene3D" id="3.30.450.20">
    <property type="entry name" value="PAS domain"/>
    <property type="match status" value="1"/>
</dbReference>
<dbReference type="CDD" id="cd01949">
    <property type="entry name" value="GGDEF"/>
    <property type="match status" value="1"/>
</dbReference>
<name>A0A238KCF8_9RHOB</name>
<organism evidence="3 4">
    <name type="scientific">Pelagimonas varians</name>
    <dbReference type="NCBI Taxonomy" id="696760"/>
    <lineage>
        <taxon>Bacteria</taxon>
        <taxon>Pseudomonadati</taxon>
        <taxon>Pseudomonadota</taxon>
        <taxon>Alphaproteobacteria</taxon>
        <taxon>Rhodobacterales</taxon>
        <taxon>Roseobacteraceae</taxon>
        <taxon>Pelagimonas</taxon>
    </lineage>
</organism>
<dbReference type="AlphaFoldDB" id="A0A238KCF8"/>
<dbReference type="InterPro" id="IPR001633">
    <property type="entry name" value="EAL_dom"/>
</dbReference>
<reference evidence="3 4" key="1">
    <citation type="submission" date="2017-05" db="EMBL/GenBank/DDBJ databases">
        <authorList>
            <person name="Song R."/>
            <person name="Chenine A.L."/>
            <person name="Ruprecht R.M."/>
        </authorList>
    </citation>
    <scope>NUCLEOTIDE SEQUENCE [LARGE SCALE GENOMIC DNA]</scope>
    <source>
        <strain evidence="3 4">CECT 8663</strain>
    </source>
</reference>
<protein>
    <submittedName>
        <fullName evidence="3">Phytochrome-like protein cph2</fullName>
    </submittedName>
</protein>
<dbReference type="Pfam" id="PF00990">
    <property type="entry name" value="GGDEF"/>
    <property type="match status" value="1"/>
</dbReference>
<feature type="domain" description="EAL" evidence="1">
    <location>
        <begin position="582"/>
        <end position="831"/>
    </location>
</feature>
<dbReference type="SMART" id="SM00052">
    <property type="entry name" value="EAL"/>
    <property type="match status" value="1"/>
</dbReference>
<dbReference type="Gene3D" id="3.30.70.270">
    <property type="match status" value="1"/>
</dbReference>
<evidence type="ECO:0000259" key="2">
    <source>
        <dbReference type="PROSITE" id="PS50887"/>
    </source>
</evidence>
<dbReference type="PROSITE" id="PS50883">
    <property type="entry name" value="EAL"/>
    <property type="match status" value="1"/>
</dbReference>
<dbReference type="InterPro" id="IPR029787">
    <property type="entry name" value="Nucleotide_cyclase"/>
</dbReference>
<dbReference type="NCBIfam" id="TIGR00254">
    <property type="entry name" value="GGDEF"/>
    <property type="match status" value="1"/>
</dbReference>
<feature type="domain" description="GGDEF" evidence="2">
    <location>
        <begin position="442"/>
        <end position="573"/>
    </location>
</feature>
<dbReference type="InterPro" id="IPR052155">
    <property type="entry name" value="Biofilm_reg_signaling"/>
</dbReference>
<evidence type="ECO:0000313" key="3">
    <source>
        <dbReference type="EMBL" id="SMX40523.1"/>
    </source>
</evidence>
<dbReference type="Pfam" id="PF13426">
    <property type="entry name" value="PAS_9"/>
    <property type="match status" value="1"/>
</dbReference>
<dbReference type="CDD" id="cd00130">
    <property type="entry name" value="PAS"/>
    <property type="match status" value="1"/>
</dbReference>
<dbReference type="SUPFAM" id="SSF141868">
    <property type="entry name" value="EAL domain-like"/>
    <property type="match status" value="1"/>
</dbReference>
<dbReference type="PROSITE" id="PS50887">
    <property type="entry name" value="GGDEF"/>
    <property type="match status" value="1"/>
</dbReference>
<dbReference type="InterPro" id="IPR035965">
    <property type="entry name" value="PAS-like_dom_sf"/>
</dbReference>
<dbReference type="EMBL" id="FXYH01000006">
    <property type="protein sequence ID" value="SMX40523.1"/>
    <property type="molecule type" value="Genomic_DNA"/>
</dbReference>
<dbReference type="SMART" id="SM00267">
    <property type="entry name" value="GGDEF"/>
    <property type="match status" value="1"/>
</dbReference>
<evidence type="ECO:0000259" key="1">
    <source>
        <dbReference type="PROSITE" id="PS50883"/>
    </source>
</evidence>
<dbReference type="CDD" id="cd01948">
    <property type="entry name" value="EAL"/>
    <property type="match status" value="1"/>
</dbReference>
<accession>A0A238KCF8</accession>
<evidence type="ECO:0000313" key="4">
    <source>
        <dbReference type="Proteomes" id="UP000220836"/>
    </source>
</evidence>
<keyword evidence="4" id="KW-1185">Reference proteome</keyword>
<sequence length="831" mass="93093">MSFETLKNKYMALSRDAIMVRQVPSVSCMPRIIYINQSFTDLFGFNFDDVASHTSFRLLNSSSLKDSVEGGEFTSPPADQHTEITQKNGTRIWVNTSDIIVENEDGEGHLVCTTFRISSKPDQTGCTAMAATPMPEPPALSQDRLLAALNAYPDPIVIYGPDLRLVSWNHGYSLSVTDTPTDLEAGMHLEEVLYLAVKNGRYPDAIGHEKAWVDAILTPETLGKSYQDVELDGDIHHRLLRSRSTNGDYVVVRLNSTEFVRQKRQAEAVQSRLIAALNAYPSPFVIYDSDDCLVVWNDAYRRSMTDDPDGLRPGIHRMEVARVAIKAGKIVNARGHEDEWLSDKHQKEDMAKTVQDIELDGDIHHRLLRSRVENGDLVIVRLDTTELVRQRRAVEQYAHKLEQANRETTYAAHHDDLTGLGNRRLLKIKLEDLAQRRTEDGGEIAALHIDLDRFKKINDTMGHSAGDQVLLDTSKRIQSHVDPDDFVARIGGDEFIVLLYAHQNSPRPIQLANTLLSELSRPIPYQGKECRIGASIGVATTPLVAVDQLLITSDIALYKAKHRGRGQIGVYDSVDRLKGQRNKAMADDIMRGMAENEFVPFYLPQTDARTGQLVAIEILARWLHPEKGVLETTAFLPVVEHLNIAADLDRMIFEKAMQECKHAFGGMKAPPALSFNVSTKRIMDDDLLSIREHVLSYAGQISFEFLESVLFEEEDPQLLGRLKRLRDIGIAIEVDDFGSGRASVVALQRISPDRLKIEPGLVAQVTKSEGVVRLLRSIVQIGQSLQMGVTAEAVETLEQARILTDLGCDRLQGHYFAPPMRLPELLRYMSE</sequence>